<comment type="subcellular location">
    <subcellularLocation>
        <location evidence="1 6">Cell membrane</location>
        <topology evidence="1 6">Multi-pass membrane protein</topology>
    </subcellularLocation>
</comment>
<sequence>MKKLSDRQKTLIKWLCVLVLVGLIIYVFRDMAGPIMSQLVKTSPVVVAAILGATLLYGVIESCITFILMRQVENNMTFFDANIMTYFVSFYRVSTLGSGTIVASTLFMKHCRIQPSKALGLYSIDYAIHKMTICVMAVALFLANREYMLGVFGKYSSYVVLGVIATILITMAIVLFACWPPFHRFLRWLLEKADALFKGRFAKQIDSLSGQTAMMEDATRVVLKKPWLIVVVMLLDICKFACWFAIPYIVCHNLCDMNIVTSIGITAMSVMLAAVIPMPGGIGSSELVMTAIYSGLVGSAAAGAMALLYRFATFMFPFIIGAFTAIFFKRFKRYKAAQNEKQGIPDGDSMADTDS</sequence>
<protein>
    <recommendedName>
        <fullName evidence="6">Phosphatidylglycerol lysyltransferase</fullName>
        <ecNumber evidence="6">2.3.2.3</ecNumber>
    </recommendedName>
    <alternativeName>
        <fullName evidence="6">Lysylphosphatidylglycerol synthase</fullName>
    </alternativeName>
</protein>
<keyword evidence="6" id="KW-0046">Antibiotic resistance</keyword>
<feature type="transmembrane region" description="Helical" evidence="6">
    <location>
        <begin position="258"/>
        <end position="276"/>
    </location>
</feature>
<dbReference type="RefSeq" id="WP_022216924.1">
    <property type="nucleotide sequence ID" value="NZ_JBBNGJ010000004.1"/>
</dbReference>
<proteinExistence type="inferred from homology"/>
<dbReference type="Proteomes" id="UP001494672">
    <property type="component" value="Unassembled WGS sequence"/>
</dbReference>
<dbReference type="Pfam" id="PF03706">
    <property type="entry name" value="LPG_synthase_TM"/>
    <property type="match status" value="1"/>
</dbReference>
<keyword evidence="3 6" id="KW-0812">Transmembrane</keyword>
<dbReference type="PANTHER" id="PTHR37693">
    <property type="entry name" value="PHOSPHATIDYLGLYCEROL LYSYLTRANSFERASE"/>
    <property type="match status" value="1"/>
</dbReference>
<evidence type="ECO:0000256" key="1">
    <source>
        <dbReference type="ARBA" id="ARBA00004651"/>
    </source>
</evidence>
<reference evidence="7 8" key="1">
    <citation type="submission" date="2024-04" db="EMBL/GenBank/DDBJ databases">
        <title>Human intestinal bacterial collection.</title>
        <authorList>
            <person name="Pauvert C."/>
            <person name="Hitch T.C.A."/>
            <person name="Clavel T."/>
        </authorList>
    </citation>
    <scope>NUCLEOTIDE SEQUENCE [LARGE SCALE GENOMIC DNA]</scope>
    <source>
        <strain evidence="7 8">CLA-AA-H181</strain>
    </source>
</reference>
<evidence type="ECO:0000256" key="3">
    <source>
        <dbReference type="ARBA" id="ARBA00022692"/>
    </source>
</evidence>
<feature type="transmembrane region" description="Helical" evidence="6">
    <location>
        <begin position="155"/>
        <end position="179"/>
    </location>
</feature>
<keyword evidence="8" id="KW-1185">Reference proteome</keyword>
<name>A0ABV1I8W5_9FIRM</name>
<comment type="similarity">
    <text evidence="6">Belongs to the LPG synthase family.</text>
</comment>
<comment type="function">
    <text evidence="6">Catalyzes the transfer of a lysyl group from L-lysyl-tRNA(Lys) to membrane-bound phosphatidylglycerol (PG), which produces lysylphosphatidylglycerol (LPG), a major component of the bacterial membrane with a positive net charge. LPG synthesis contributes to bacterial virulence as it is involved in the resistance mechanism against cationic antimicrobial peptides (CAMP) produces by the host's immune system (defensins, cathelicidins) and by the competing microorganisms.</text>
</comment>
<comment type="caution">
    <text evidence="7">The sequence shown here is derived from an EMBL/GenBank/DDBJ whole genome shotgun (WGS) entry which is preliminary data.</text>
</comment>
<keyword evidence="6" id="KW-0808">Transferase</keyword>
<keyword evidence="4 6" id="KW-1133">Transmembrane helix</keyword>
<feature type="transmembrane region" description="Helical" evidence="6">
    <location>
        <begin position="314"/>
        <end position="331"/>
    </location>
</feature>
<organism evidence="7 8">
    <name type="scientific">Coprococcus aceti</name>
    <dbReference type="NCBI Taxonomy" id="2981786"/>
    <lineage>
        <taxon>Bacteria</taxon>
        <taxon>Bacillati</taxon>
        <taxon>Bacillota</taxon>
        <taxon>Clostridia</taxon>
        <taxon>Lachnospirales</taxon>
        <taxon>Lachnospiraceae</taxon>
        <taxon>Coprococcus</taxon>
    </lineage>
</organism>
<evidence type="ECO:0000313" key="7">
    <source>
        <dbReference type="EMBL" id="MEQ2592671.1"/>
    </source>
</evidence>
<evidence type="ECO:0000313" key="8">
    <source>
        <dbReference type="Proteomes" id="UP001494672"/>
    </source>
</evidence>
<gene>
    <name evidence="6" type="primary">mprF</name>
    <name evidence="7" type="ORF">AAAU18_07030</name>
</gene>
<evidence type="ECO:0000256" key="2">
    <source>
        <dbReference type="ARBA" id="ARBA00022475"/>
    </source>
</evidence>
<dbReference type="EC" id="2.3.2.3" evidence="6"/>
<keyword evidence="6" id="KW-0443">Lipid metabolism</keyword>
<keyword evidence="2" id="KW-1003">Cell membrane</keyword>
<evidence type="ECO:0000256" key="6">
    <source>
        <dbReference type="RuleBase" id="RU363042"/>
    </source>
</evidence>
<feature type="transmembrane region" description="Helical" evidence="6">
    <location>
        <begin position="44"/>
        <end position="69"/>
    </location>
</feature>
<feature type="transmembrane region" description="Helical" evidence="6">
    <location>
        <begin position="89"/>
        <end position="107"/>
    </location>
</feature>
<evidence type="ECO:0000256" key="4">
    <source>
        <dbReference type="ARBA" id="ARBA00022989"/>
    </source>
</evidence>
<feature type="transmembrane region" description="Helical" evidence="6">
    <location>
        <begin position="12"/>
        <end position="32"/>
    </location>
</feature>
<evidence type="ECO:0000256" key="5">
    <source>
        <dbReference type="ARBA" id="ARBA00023136"/>
    </source>
</evidence>
<dbReference type="InterPro" id="IPR022791">
    <property type="entry name" value="L-PG_synthase/AglD"/>
</dbReference>
<dbReference type="PANTHER" id="PTHR37693:SF1">
    <property type="entry name" value="INTEGRAL MEMBRANE PROTEIN"/>
    <property type="match status" value="1"/>
</dbReference>
<accession>A0ABV1I8W5</accession>
<keyword evidence="5 6" id="KW-0472">Membrane</keyword>
<comment type="catalytic activity">
    <reaction evidence="6">
        <text>L-lysyl-tRNA(Lys) + a 1,2-diacyl-sn-glycero-3-phospho-(1'-sn-glycerol) = a 1,2-diacyl-sn-glycero-3-phospho-1'-(3'-O-L-lysyl)-sn-glycerol + tRNA(Lys)</text>
        <dbReference type="Rhea" id="RHEA:10668"/>
        <dbReference type="Rhea" id="RHEA-COMP:9696"/>
        <dbReference type="Rhea" id="RHEA-COMP:9697"/>
        <dbReference type="ChEBI" id="CHEBI:64716"/>
        <dbReference type="ChEBI" id="CHEBI:75792"/>
        <dbReference type="ChEBI" id="CHEBI:78442"/>
        <dbReference type="ChEBI" id="CHEBI:78529"/>
        <dbReference type="EC" id="2.3.2.3"/>
    </reaction>
</comment>
<dbReference type="EMBL" id="JBBNGJ010000004">
    <property type="protein sequence ID" value="MEQ2592671.1"/>
    <property type="molecule type" value="Genomic_DNA"/>
</dbReference>
<feature type="transmembrane region" description="Helical" evidence="6">
    <location>
        <begin position="227"/>
        <end position="246"/>
    </location>
</feature>
<feature type="transmembrane region" description="Helical" evidence="6">
    <location>
        <begin position="119"/>
        <end position="143"/>
    </location>
</feature>